<dbReference type="PANTHER" id="PTHR45749">
    <property type="match status" value="1"/>
</dbReference>
<dbReference type="InterPro" id="IPR006580">
    <property type="entry name" value="Znf_TTF"/>
</dbReference>
<feature type="domain" description="TTF-type" evidence="1">
    <location>
        <begin position="150"/>
        <end position="246"/>
    </location>
</feature>
<dbReference type="Pfam" id="PF14291">
    <property type="entry name" value="DUF4371"/>
    <property type="match status" value="1"/>
</dbReference>
<proteinExistence type="predicted"/>
<name>A0AAV0XR12_9HEMI</name>
<keyword evidence="3" id="KW-1185">Reference proteome</keyword>
<dbReference type="Proteomes" id="UP001160148">
    <property type="component" value="Unassembled WGS sequence"/>
</dbReference>
<protein>
    <recommendedName>
        <fullName evidence="1">TTF-type domain-containing protein</fullName>
    </recommendedName>
</protein>
<dbReference type="PANTHER" id="PTHR45749:SF21">
    <property type="entry name" value="DUF4371 DOMAIN-CONTAINING PROTEIN"/>
    <property type="match status" value="1"/>
</dbReference>
<dbReference type="SMART" id="SM00597">
    <property type="entry name" value="ZnF_TTF"/>
    <property type="match status" value="1"/>
</dbReference>
<sequence>MAPKKLSGAQNQKRKKNIELENKLLATQWKKWINKSNQRNSSSNSTINCNENNSNEVIEEIVCNELLENSDESISENKILKKTEILDACNVEIEKNIKNESQVTEEIFEIDFNDPSSWPPITGKIRTLLMNHGPETGKNSDFYFSENVTNNRRFTINWFTKMLPNGEQVERSWLLYSDKTKCVYCFPCMLFANKTMTSPSIIDPQQGFNNWKKLNPKIPDHENSNEHRTNMFKWADFKSNLNKNNTIDCALQLEINNEKEKWKHILKVLIDCVRFCCVNNLALRGSNCDIGKPGCGIFLNLIGLISKYDSVLSSHLKHKGQITYLSNKIQNEFINLLGSKVRNEIIQRIKNSKYFSIIFDSTPDVSREDQLCEIIRYVREVNNEFVIEESFVDFIYTNEKTELGIASDVLQKLEKYGLSFKNCRGQGWYCVKMSR</sequence>
<evidence type="ECO:0000313" key="2">
    <source>
        <dbReference type="EMBL" id="CAI6370606.1"/>
    </source>
</evidence>
<evidence type="ECO:0000259" key="1">
    <source>
        <dbReference type="SMART" id="SM00597"/>
    </source>
</evidence>
<dbReference type="EMBL" id="CARXXK010000449">
    <property type="protein sequence ID" value="CAI6370606.1"/>
    <property type="molecule type" value="Genomic_DNA"/>
</dbReference>
<reference evidence="2 3" key="1">
    <citation type="submission" date="2023-01" db="EMBL/GenBank/DDBJ databases">
        <authorList>
            <person name="Whitehead M."/>
        </authorList>
    </citation>
    <scope>NUCLEOTIDE SEQUENCE [LARGE SCALE GENOMIC DNA]</scope>
</reference>
<comment type="caution">
    <text evidence="2">The sequence shown here is derived from an EMBL/GenBank/DDBJ whole genome shotgun (WGS) entry which is preliminary data.</text>
</comment>
<dbReference type="InterPro" id="IPR025398">
    <property type="entry name" value="DUF4371"/>
</dbReference>
<organism evidence="2 3">
    <name type="scientific">Macrosiphum euphorbiae</name>
    <name type="common">potato aphid</name>
    <dbReference type="NCBI Taxonomy" id="13131"/>
    <lineage>
        <taxon>Eukaryota</taxon>
        <taxon>Metazoa</taxon>
        <taxon>Ecdysozoa</taxon>
        <taxon>Arthropoda</taxon>
        <taxon>Hexapoda</taxon>
        <taxon>Insecta</taxon>
        <taxon>Pterygota</taxon>
        <taxon>Neoptera</taxon>
        <taxon>Paraneoptera</taxon>
        <taxon>Hemiptera</taxon>
        <taxon>Sternorrhyncha</taxon>
        <taxon>Aphidomorpha</taxon>
        <taxon>Aphidoidea</taxon>
        <taxon>Aphididae</taxon>
        <taxon>Macrosiphini</taxon>
        <taxon>Macrosiphum</taxon>
    </lineage>
</organism>
<gene>
    <name evidence="2" type="ORF">MEUPH1_LOCUS24712</name>
</gene>
<evidence type="ECO:0000313" key="3">
    <source>
        <dbReference type="Proteomes" id="UP001160148"/>
    </source>
</evidence>
<dbReference type="AlphaFoldDB" id="A0AAV0XR12"/>
<accession>A0AAV0XR12</accession>